<dbReference type="PROSITE" id="PS50109">
    <property type="entry name" value="HIS_KIN"/>
    <property type="match status" value="1"/>
</dbReference>
<dbReference type="Gene3D" id="3.30.565.10">
    <property type="entry name" value="Histidine kinase-like ATPase, C-terminal domain"/>
    <property type="match status" value="1"/>
</dbReference>
<dbReference type="GO" id="GO:0000155">
    <property type="term" value="F:phosphorelay sensor kinase activity"/>
    <property type="evidence" value="ECO:0007669"/>
    <property type="project" value="InterPro"/>
</dbReference>
<dbReference type="SUPFAM" id="SSF55785">
    <property type="entry name" value="PYP-like sensor domain (PAS domain)"/>
    <property type="match status" value="2"/>
</dbReference>
<dbReference type="SMART" id="SM00387">
    <property type="entry name" value="HATPase_c"/>
    <property type="match status" value="1"/>
</dbReference>
<dbReference type="Pfam" id="PF02518">
    <property type="entry name" value="HATPase_c"/>
    <property type="match status" value="1"/>
</dbReference>
<dbReference type="SUPFAM" id="SSF47384">
    <property type="entry name" value="Homodimeric domain of signal transducing histidine kinase"/>
    <property type="match status" value="1"/>
</dbReference>
<dbReference type="Gene3D" id="3.40.50.2300">
    <property type="match status" value="1"/>
</dbReference>
<dbReference type="SMART" id="SM00388">
    <property type="entry name" value="HisKA"/>
    <property type="match status" value="1"/>
</dbReference>
<evidence type="ECO:0000256" key="3">
    <source>
        <dbReference type="ARBA" id="ARBA00022553"/>
    </source>
</evidence>
<dbReference type="AlphaFoldDB" id="A0A1C3RIA2"/>
<keyword evidence="4" id="KW-0902">Two-component regulatory system</keyword>
<dbReference type="NCBIfam" id="TIGR00229">
    <property type="entry name" value="sensory_box"/>
    <property type="match status" value="2"/>
</dbReference>
<evidence type="ECO:0000259" key="9">
    <source>
        <dbReference type="PROSITE" id="PS50112"/>
    </source>
</evidence>
<dbReference type="EC" id="2.7.13.3" evidence="2"/>
<dbReference type="SMART" id="SM00086">
    <property type="entry name" value="PAC"/>
    <property type="match status" value="2"/>
</dbReference>
<keyword evidence="3 5" id="KW-0597">Phosphoprotein</keyword>
<dbReference type="InterPro" id="IPR005467">
    <property type="entry name" value="His_kinase_dom"/>
</dbReference>
<keyword evidence="6" id="KW-0472">Membrane</keyword>
<dbReference type="CDD" id="cd00082">
    <property type="entry name" value="HisKA"/>
    <property type="match status" value="1"/>
</dbReference>
<dbReference type="Proteomes" id="UP000231658">
    <property type="component" value="Unassembled WGS sequence"/>
</dbReference>
<evidence type="ECO:0000256" key="6">
    <source>
        <dbReference type="SAM" id="Phobius"/>
    </source>
</evidence>
<feature type="modified residue" description="4-aspartylphosphate" evidence="5">
    <location>
        <position position="648"/>
    </location>
</feature>
<dbReference type="InterPro" id="IPR001610">
    <property type="entry name" value="PAC"/>
</dbReference>
<dbReference type="SUPFAM" id="SSF52172">
    <property type="entry name" value="CheY-like"/>
    <property type="match status" value="1"/>
</dbReference>
<dbReference type="CDD" id="cd00130">
    <property type="entry name" value="PAS"/>
    <property type="match status" value="2"/>
</dbReference>
<evidence type="ECO:0000256" key="1">
    <source>
        <dbReference type="ARBA" id="ARBA00000085"/>
    </source>
</evidence>
<dbReference type="EMBL" id="FLYE01000034">
    <property type="protein sequence ID" value="SCA57003.1"/>
    <property type="molecule type" value="Genomic_DNA"/>
</dbReference>
<keyword evidence="11" id="KW-0418">Kinase</keyword>
<dbReference type="CDD" id="cd16922">
    <property type="entry name" value="HATPase_EvgS-ArcB-TorS-like"/>
    <property type="match status" value="1"/>
</dbReference>
<keyword evidence="12" id="KW-1185">Reference proteome</keyword>
<dbReference type="InterPro" id="IPR003661">
    <property type="entry name" value="HisK_dim/P_dom"/>
</dbReference>
<evidence type="ECO:0000313" key="12">
    <source>
        <dbReference type="Proteomes" id="UP000231658"/>
    </source>
</evidence>
<dbReference type="PRINTS" id="PR00344">
    <property type="entry name" value="BCTRLSENSOR"/>
</dbReference>
<feature type="domain" description="Histidine kinase" evidence="7">
    <location>
        <begin position="360"/>
        <end position="581"/>
    </location>
</feature>
<keyword evidence="6" id="KW-1133">Transmembrane helix</keyword>
<organism evidence="11 12">
    <name type="scientific">Candidatus Terasakiella magnetica</name>
    <dbReference type="NCBI Taxonomy" id="1867952"/>
    <lineage>
        <taxon>Bacteria</taxon>
        <taxon>Pseudomonadati</taxon>
        <taxon>Pseudomonadota</taxon>
        <taxon>Alphaproteobacteria</taxon>
        <taxon>Rhodospirillales</taxon>
        <taxon>Terasakiellaceae</taxon>
        <taxon>Terasakiella</taxon>
    </lineage>
</organism>
<dbReference type="SUPFAM" id="SSF55874">
    <property type="entry name" value="ATPase domain of HSP90 chaperone/DNA topoisomerase II/histidine kinase"/>
    <property type="match status" value="1"/>
</dbReference>
<protein>
    <recommendedName>
        <fullName evidence="2">histidine kinase</fullName>
        <ecNumber evidence="2">2.7.13.3</ecNumber>
    </recommendedName>
</protein>
<dbReference type="FunFam" id="3.30.565.10:FF:000010">
    <property type="entry name" value="Sensor histidine kinase RcsC"/>
    <property type="match status" value="1"/>
</dbReference>
<dbReference type="PROSITE" id="PS50112">
    <property type="entry name" value="PAS"/>
    <property type="match status" value="2"/>
</dbReference>
<dbReference type="Gene3D" id="3.30.450.20">
    <property type="entry name" value="PAS domain"/>
    <property type="match status" value="2"/>
</dbReference>
<dbReference type="InterPro" id="IPR036097">
    <property type="entry name" value="HisK_dim/P_sf"/>
</dbReference>
<dbReference type="OrthoDB" id="9789782at2"/>
<evidence type="ECO:0000259" key="8">
    <source>
        <dbReference type="PROSITE" id="PS50110"/>
    </source>
</evidence>
<dbReference type="SMART" id="SM00448">
    <property type="entry name" value="REC"/>
    <property type="match status" value="1"/>
</dbReference>
<dbReference type="InterPro" id="IPR036890">
    <property type="entry name" value="HATPase_C_sf"/>
</dbReference>
<feature type="domain" description="PAS" evidence="9">
    <location>
        <begin position="212"/>
        <end position="285"/>
    </location>
</feature>
<dbReference type="Pfam" id="PF13426">
    <property type="entry name" value="PAS_9"/>
    <property type="match status" value="1"/>
</dbReference>
<dbReference type="InterPro" id="IPR001789">
    <property type="entry name" value="Sig_transdc_resp-reg_receiver"/>
</dbReference>
<comment type="catalytic activity">
    <reaction evidence="1">
        <text>ATP + protein L-histidine = ADP + protein N-phospho-L-histidine.</text>
        <dbReference type="EC" id="2.7.13.3"/>
    </reaction>
</comment>
<dbReference type="InterPro" id="IPR003594">
    <property type="entry name" value="HATPase_dom"/>
</dbReference>
<proteinExistence type="predicted"/>
<dbReference type="PROSITE" id="PS50110">
    <property type="entry name" value="RESPONSE_REGULATORY"/>
    <property type="match status" value="1"/>
</dbReference>
<evidence type="ECO:0000259" key="7">
    <source>
        <dbReference type="PROSITE" id="PS50109"/>
    </source>
</evidence>
<dbReference type="InterPro" id="IPR013655">
    <property type="entry name" value="PAS_fold_3"/>
</dbReference>
<name>A0A1C3RIA2_9PROT</name>
<feature type="domain" description="PAS" evidence="9">
    <location>
        <begin position="48"/>
        <end position="75"/>
    </location>
</feature>
<dbReference type="SMART" id="SM00091">
    <property type="entry name" value="PAS"/>
    <property type="match status" value="2"/>
</dbReference>
<keyword evidence="11" id="KW-0808">Transferase</keyword>
<evidence type="ECO:0000259" key="10">
    <source>
        <dbReference type="PROSITE" id="PS50113"/>
    </source>
</evidence>
<evidence type="ECO:0000256" key="2">
    <source>
        <dbReference type="ARBA" id="ARBA00012438"/>
    </source>
</evidence>
<dbReference type="InterPro" id="IPR011006">
    <property type="entry name" value="CheY-like_superfamily"/>
</dbReference>
<accession>A0A1C3RIA2</accession>
<feature type="transmembrane region" description="Helical" evidence="6">
    <location>
        <begin position="178"/>
        <end position="199"/>
    </location>
</feature>
<dbReference type="InterPro" id="IPR000014">
    <property type="entry name" value="PAS"/>
</dbReference>
<dbReference type="InterPro" id="IPR000700">
    <property type="entry name" value="PAS-assoc_C"/>
</dbReference>
<dbReference type="Pfam" id="PF00072">
    <property type="entry name" value="Response_reg"/>
    <property type="match status" value="1"/>
</dbReference>
<dbReference type="InterPro" id="IPR004358">
    <property type="entry name" value="Sig_transdc_His_kin-like_C"/>
</dbReference>
<dbReference type="PANTHER" id="PTHR45339:SF1">
    <property type="entry name" value="HYBRID SIGNAL TRANSDUCTION HISTIDINE KINASE J"/>
    <property type="match status" value="1"/>
</dbReference>
<dbReference type="PROSITE" id="PS50113">
    <property type="entry name" value="PAC"/>
    <property type="match status" value="1"/>
</dbReference>
<evidence type="ECO:0000313" key="11">
    <source>
        <dbReference type="EMBL" id="SCA57003.1"/>
    </source>
</evidence>
<evidence type="ECO:0000256" key="5">
    <source>
        <dbReference type="PROSITE-ProRule" id="PRU00169"/>
    </source>
</evidence>
<dbReference type="PANTHER" id="PTHR45339">
    <property type="entry name" value="HYBRID SIGNAL TRANSDUCTION HISTIDINE KINASE J"/>
    <property type="match status" value="1"/>
</dbReference>
<dbReference type="InterPro" id="IPR035965">
    <property type="entry name" value="PAS-like_dom_sf"/>
</dbReference>
<evidence type="ECO:0000256" key="4">
    <source>
        <dbReference type="ARBA" id="ARBA00023012"/>
    </source>
</evidence>
<reference evidence="11 12" key="1">
    <citation type="submission" date="2016-07" db="EMBL/GenBank/DDBJ databases">
        <authorList>
            <person name="Lefevre C.T."/>
        </authorList>
    </citation>
    <scope>NUCLEOTIDE SEQUENCE [LARGE SCALE GENOMIC DNA]</scope>
    <source>
        <strain evidence="11">PR1</strain>
    </source>
</reference>
<dbReference type="STRING" id="1867952.MTBPR1_40026"/>
<dbReference type="CDD" id="cd17546">
    <property type="entry name" value="REC_hyHK_CKI1_RcsC-like"/>
    <property type="match status" value="1"/>
</dbReference>
<dbReference type="Pfam" id="PF00512">
    <property type="entry name" value="HisKA"/>
    <property type="match status" value="1"/>
</dbReference>
<dbReference type="Pfam" id="PF08447">
    <property type="entry name" value="PAS_3"/>
    <property type="match status" value="1"/>
</dbReference>
<gene>
    <name evidence="11" type="ORF">MTBPR1_40026</name>
</gene>
<sequence>MRRMKNILQKLEIIALLFVVVTTFTMSSVAHATLSFDEFYQKHGAVIILIAPGSGKIVAANEAASRFYGYSRQELESMGIQDINALTREEVAQERKRAKAEKRNFFIFRHKLKDGSIKTVEVHSNPYSYQGKAVLISIIHDISKQREIQDDLWHYQTQLESMVDRQTKKLIEAHRSTVTYLVIGMLLLLSLTIALFIALKKHRQAKEEAEQEHIKLEEIIWSTQVGTWEWNVSTNKVHINERFASMLGYTPDELEPINISTWTQNTHPQDLVAAQALIEETFEKKRDHYETEFRMICKDGSYIWVASKGNVVEWAEDGKPLRMSGTHTDITNKKNLETDLMAATKVAEEANLAKSEFLATMSHELRTPMVGIRGVLELLRENQVVLKEEEGLLENLDESSRTLMALLDDILDLSKIEAGQLHLDVHAWEPAKIIESIVHLFGPSASKKDIELTSNARDFVDYWCQTDDIRLRQIVSNLVSNAVKFTQEGSVYVSMRVEKGEQADTLVIAVRDSGIGIAQKKLKSIFNRFQQADQSTTKEYGGTGLGLAISHELSDMMGGTLSVESELNHGSTFKLSLPVHPCKKPEALSVTSHDLPDLKILMAEDNLINQKVVTSMLMRHGHHIVLANNGVEAVQKAQEDEFDLILMDIQMPQMDGMEATAEIRKSAGPNAGKPIIAFTADAIKEHRPQFMEAGIDAIVIKPVKFETLFDEMAKLLK</sequence>
<keyword evidence="6" id="KW-0812">Transmembrane</keyword>
<feature type="domain" description="Response regulatory" evidence="8">
    <location>
        <begin position="599"/>
        <end position="716"/>
    </location>
</feature>
<dbReference type="Gene3D" id="1.10.287.130">
    <property type="match status" value="1"/>
</dbReference>
<feature type="domain" description="PAC" evidence="10">
    <location>
        <begin position="289"/>
        <end position="342"/>
    </location>
</feature>